<dbReference type="Proteomes" id="UP000316988">
    <property type="component" value="Unassembled WGS sequence"/>
</dbReference>
<protein>
    <submittedName>
        <fullName evidence="1">DUF1697 domain-containing protein</fullName>
    </submittedName>
</protein>
<organism evidence="1 2">
    <name type="scientific">Aeromicrobium piscarium</name>
    <dbReference type="NCBI Taxonomy" id="2590901"/>
    <lineage>
        <taxon>Bacteria</taxon>
        <taxon>Bacillati</taxon>
        <taxon>Actinomycetota</taxon>
        <taxon>Actinomycetes</taxon>
        <taxon>Propionibacteriales</taxon>
        <taxon>Nocardioidaceae</taxon>
        <taxon>Aeromicrobium</taxon>
    </lineage>
</organism>
<dbReference type="EMBL" id="VLNT01000010">
    <property type="protein sequence ID" value="TSD62236.1"/>
    <property type="molecule type" value="Genomic_DNA"/>
</dbReference>
<keyword evidence="2" id="KW-1185">Reference proteome</keyword>
<evidence type="ECO:0000313" key="1">
    <source>
        <dbReference type="EMBL" id="TSD62236.1"/>
    </source>
</evidence>
<dbReference type="PANTHER" id="PTHR36439:SF1">
    <property type="entry name" value="DUF1697 DOMAIN-CONTAINING PROTEIN"/>
    <property type="match status" value="1"/>
</dbReference>
<reference evidence="1 2" key="1">
    <citation type="submission" date="2019-07" db="EMBL/GenBank/DDBJ databases">
        <authorList>
            <person name="Zhao L.H."/>
        </authorList>
    </citation>
    <scope>NUCLEOTIDE SEQUENCE [LARGE SCALE GENOMIC DNA]</scope>
    <source>
        <strain evidence="1 2">Co35</strain>
    </source>
</reference>
<dbReference type="OrthoDB" id="9806494at2"/>
<proteinExistence type="predicted"/>
<dbReference type="Gene3D" id="3.30.70.1280">
    <property type="entry name" value="SP0830-like domains"/>
    <property type="match status" value="1"/>
</dbReference>
<sequence length="174" mass="18713">MAEIVVLLRAVNVGGAKLPMARLREIVAELGASDISTHIASGNLLCTPGGGVAEFARELERRIADEFGFSREAIVRTPAELRAALDAYPFAPADERRAHIHFLYSDPTGDAEFTPAQLGDDEARLIGRDLHLRFDAGAGQTKLTTAVLQRALGTPGTARNLRTIRALIEKARGT</sequence>
<dbReference type="PIRSF" id="PIRSF008502">
    <property type="entry name" value="UCP008502"/>
    <property type="match status" value="1"/>
</dbReference>
<comment type="caution">
    <text evidence="1">The sequence shown here is derived from an EMBL/GenBank/DDBJ whole genome shotgun (WGS) entry which is preliminary data.</text>
</comment>
<accession>A0A554S7G1</accession>
<dbReference type="PANTHER" id="PTHR36439">
    <property type="entry name" value="BLL4334 PROTEIN"/>
    <property type="match status" value="1"/>
</dbReference>
<dbReference type="RefSeq" id="WP_143913951.1">
    <property type="nucleotide sequence ID" value="NZ_VLNT01000010.1"/>
</dbReference>
<evidence type="ECO:0000313" key="2">
    <source>
        <dbReference type="Proteomes" id="UP000316988"/>
    </source>
</evidence>
<gene>
    <name evidence="1" type="ORF">FNM00_12860</name>
</gene>
<dbReference type="Pfam" id="PF08002">
    <property type="entry name" value="DUF1697"/>
    <property type="match status" value="1"/>
</dbReference>
<name>A0A554S7G1_9ACTN</name>
<dbReference type="AlphaFoldDB" id="A0A554S7G1"/>
<dbReference type="SUPFAM" id="SSF160379">
    <property type="entry name" value="SP0830-like"/>
    <property type="match status" value="1"/>
</dbReference>
<dbReference type="InterPro" id="IPR012545">
    <property type="entry name" value="DUF1697"/>
</dbReference>